<dbReference type="PANTHER" id="PTHR43421">
    <property type="entry name" value="METALLOPROTEASE PMBA"/>
    <property type="match status" value="1"/>
</dbReference>
<dbReference type="InterPro" id="IPR002510">
    <property type="entry name" value="Metalloprtase-TldD/E_N"/>
</dbReference>
<gene>
    <name evidence="4" type="ORF">FXF47_08740</name>
</gene>
<dbReference type="GO" id="GO:0006508">
    <property type="term" value="P:proteolysis"/>
    <property type="evidence" value="ECO:0007669"/>
    <property type="project" value="InterPro"/>
</dbReference>
<evidence type="ECO:0000313" key="5">
    <source>
        <dbReference type="Proteomes" id="UP000324143"/>
    </source>
</evidence>
<evidence type="ECO:0000256" key="1">
    <source>
        <dbReference type="ARBA" id="ARBA00005836"/>
    </source>
</evidence>
<dbReference type="Pfam" id="PF01523">
    <property type="entry name" value="PmbA_TldD_1st"/>
    <property type="match status" value="1"/>
</dbReference>
<dbReference type="PANTHER" id="PTHR43421:SF1">
    <property type="entry name" value="METALLOPROTEASE PMBA"/>
    <property type="match status" value="1"/>
</dbReference>
<accession>A0A5D0MGD9</accession>
<organism evidence="4 5">
    <name type="scientific">Candidatus Mcinerneyibacterium aminivorans</name>
    <dbReference type="NCBI Taxonomy" id="2703815"/>
    <lineage>
        <taxon>Bacteria</taxon>
        <taxon>Candidatus Macinerneyibacteriota</taxon>
        <taxon>Candidatus Mcinerneyibacteria</taxon>
        <taxon>Candidatus Mcinerneyibacteriales</taxon>
        <taxon>Candidatus Mcinerneyibacteriaceae</taxon>
        <taxon>Candidatus Mcinerneyibacterium</taxon>
    </lineage>
</organism>
<feature type="domain" description="Metalloprotease TldD/E C-terminal" evidence="3">
    <location>
        <begin position="209"/>
        <end position="433"/>
    </location>
</feature>
<proteinExistence type="inferred from homology"/>
<reference evidence="4" key="1">
    <citation type="submission" date="2019-08" db="EMBL/GenBank/DDBJ databases">
        <title>Genomic characterization of a novel candidate phylum (ARYD3) from a high temperature, high salinity tertiary oil reservoir in north central Oklahoma, USA.</title>
        <authorList>
            <person name="Youssef N.H."/>
            <person name="Yadav A."/>
            <person name="Elshahed M.S."/>
        </authorList>
    </citation>
    <scope>NUCLEOTIDE SEQUENCE [LARGE SCALE GENOMIC DNA]</scope>
    <source>
        <strain evidence="4">ARYD3</strain>
    </source>
</reference>
<evidence type="ECO:0000313" key="4">
    <source>
        <dbReference type="EMBL" id="TYB30520.1"/>
    </source>
</evidence>
<keyword evidence="5" id="KW-1185">Reference proteome</keyword>
<dbReference type="InterPro" id="IPR035068">
    <property type="entry name" value="TldD/PmbA_N"/>
</dbReference>
<evidence type="ECO:0000259" key="3">
    <source>
        <dbReference type="Pfam" id="PF19289"/>
    </source>
</evidence>
<dbReference type="AlphaFoldDB" id="A0A5D0MGD9"/>
<dbReference type="GO" id="GO:0005829">
    <property type="term" value="C:cytosol"/>
    <property type="evidence" value="ECO:0007669"/>
    <property type="project" value="TreeGrafter"/>
</dbReference>
<dbReference type="EMBL" id="VSIX01000124">
    <property type="protein sequence ID" value="TYB30520.1"/>
    <property type="molecule type" value="Genomic_DNA"/>
</dbReference>
<dbReference type="InterPro" id="IPR036059">
    <property type="entry name" value="TldD/PmbA_sf"/>
</dbReference>
<comment type="similarity">
    <text evidence="1">Belongs to the peptidase U62 family.</text>
</comment>
<feature type="domain" description="Metalloprotease TldD/E N-terminal" evidence="2">
    <location>
        <begin position="15"/>
        <end position="75"/>
    </location>
</feature>
<dbReference type="GO" id="GO:0008237">
    <property type="term" value="F:metallopeptidase activity"/>
    <property type="evidence" value="ECO:0007669"/>
    <property type="project" value="InterPro"/>
</dbReference>
<dbReference type="InterPro" id="IPR045569">
    <property type="entry name" value="Metalloprtase-TldD/E_C"/>
</dbReference>
<sequence length="435" mass="47970">MEKLMDIAKKHADQVEIFSIDKTNKSLKYTNDIPKDLDYKKSSGISIRLIKDGKIGFAYTKNLRDRKQLVENALKSLKGGVEAGFDFPLTKSIKNLDTYSDKINNISSEMMVKEAERITNKISSRGENETLAVVNASESSLRIINSAGSDLATKFSSYYASGNIIMKGSASSIGRMFVNKDFKKMPDKLLNEVLNLYNQSKNPVEPNGGKMKVLFMPSSSITYLWRLLSGTSGENLYKKVTPLADKINEKVFSEKLTIYNDPTNDNLPGARSFDDEGVKTKSYKLIDKGVFKKFYNNLNYAHKLDCEPTGNGFRSGMWGGDEVTLRPSPSVSHLRIQKGNSSFKDLISMMDKGIIVEGVLGAHSGNIPNGDYSVGMSPGIYVENGTIRGIAKDIMVAGNIYDTLKNIVAVGDTNYFGHGGYVPPLLCENVSVSNK</sequence>
<name>A0A5D0MGD9_9BACT</name>
<evidence type="ECO:0000259" key="2">
    <source>
        <dbReference type="Pfam" id="PF01523"/>
    </source>
</evidence>
<comment type="caution">
    <text evidence="4">The sequence shown here is derived from an EMBL/GenBank/DDBJ whole genome shotgun (WGS) entry which is preliminary data.</text>
</comment>
<dbReference type="InterPro" id="IPR047657">
    <property type="entry name" value="PmbA"/>
</dbReference>
<dbReference type="Gene3D" id="3.30.2290.10">
    <property type="entry name" value="PmbA/TldD superfamily"/>
    <property type="match status" value="1"/>
</dbReference>
<dbReference type="Proteomes" id="UP000324143">
    <property type="component" value="Unassembled WGS sequence"/>
</dbReference>
<dbReference type="SUPFAM" id="SSF111283">
    <property type="entry name" value="Putative modulator of DNA gyrase, PmbA/TldD"/>
    <property type="match status" value="1"/>
</dbReference>
<protein>
    <submittedName>
        <fullName evidence="4">TldD/PmbA family protein</fullName>
    </submittedName>
</protein>
<dbReference type="Pfam" id="PF19289">
    <property type="entry name" value="PmbA_TldD_3rd"/>
    <property type="match status" value="1"/>
</dbReference>